<feature type="region of interest" description="Disordered" evidence="1">
    <location>
        <begin position="41"/>
        <end position="63"/>
    </location>
</feature>
<dbReference type="PROSITE" id="PS00028">
    <property type="entry name" value="ZINC_FINGER_C2H2_1"/>
    <property type="match status" value="1"/>
</dbReference>
<feature type="compositionally biased region" description="Polar residues" evidence="1">
    <location>
        <begin position="116"/>
        <end position="131"/>
    </location>
</feature>
<feature type="region of interest" description="Disordered" evidence="1">
    <location>
        <begin position="207"/>
        <end position="271"/>
    </location>
</feature>
<dbReference type="InterPro" id="IPR013087">
    <property type="entry name" value="Znf_C2H2_type"/>
</dbReference>
<feature type="compositionally biased region" description="Polar residues" evidence="1">
    <location>
        <begin position="733"/>
        <end position="742"/>
    </location>
</feature>
<evidence type="ECO:0000259" key="2">
    <source>
        <dbReference type="PROSITE" id="PS00028"/>
    </source>
</evidence>
<name>A0AA39WVT9_9PEZI</name>
<organism evidence="3 4">
    <name type="scientific">Immersiella caudata</name>
    <dbReference type="NCBI Taxonomy" id="314043"/>
    <lineage>
        <taxon>Eukaryota</taxon>
        <taxon>Fungi</taxon>
        <taxon>Dikarya</taxon>
        <taxon>Ascomycota</taxon>
        <taxon>Pezizomycotina</taxon>
        <taxon>Sordariomycetes</taxon>
        <taxon>Sordariomycetidae</taxon>
        <taxon>Sordariales</taxon>
        <taxon>Lasiosphaeriaceae</taxon>
        <taxon>Immersiella</taxon>
    </lineage>
</organism>
<feature type="compositionally biased region" description="Polar residues" evidence="1">
    <location>
        <begin position="369"/>
        <end position="379"/>
    </location>
</feature>
<protein>
    <recommendedName>
        <fullName evidence="2">C2H2-type domain-containing protein</fullName>
    </recommendedName>
</protein>
<evidence type="ECO:0000256" key="1">
    <source>
        <dbReference type="SAM" id="MobiDB-lite"/>
    </source>
</evidence>
<feature type="compositionally biased region" description="Low complexity" evidence="1">
    <location>
        <begin position="44"/>
        <end position="58"/>
    </location>
</feature>
<keyword evidence="4" id="KW-1185">Reference proteome</keyword>
<dbReference type="SMART" id="SM00355">
    <property type="entry name" value="ZnF_C2H2"/>
    <property type="match status" value="3"/>
</dbReference>
<dbReference type="Proteomes" id="UP001175000">
    <property type="component" value="Unassembled WGS sequence"/>
</dbReference>
<dbReference type="EMBL" id="JAULSU010000003">
    <property type="protein sequence ID" value="KAK0622563.1"/>
    <property type="molecule type" value="Genomic_DNA"/>
</dbReference>
<feature type="region of interest" description="Disordered" evidence="1">
    <location>
        <begin position="97"/>
        <end position="136"/>
    </location>
</feature>
<proteinExistence type="predicted"/>
<evidence type="ECO:0000313" key="4">
    <source>
        <dbReference type="Proteomes" id="UP001175000"/>
    </source>
</evidence>
<accession>A0AA39WVT9</accession>
<feature type="compositionally biased region" description="Low complexity" evidence="1">
    <location>
        <begin position="104"/>
        <end position="115"/>
    </location>
</feature>
<feature type="compositionally biased region" description="Low complexity" evidence="1">
    <location>
        <begin position="743"/>
        <end position="759"/>
    </location>
</feature>
<reference evidence="3" key="1">
    <citation type="submission" date="2023-06" db="EMBL/GenBank/DDBJ databases">
        <title>Genome-scale phylogeny and comparative genomics of the fungal order Sordariales.</title>
        <authorList>
            <consortium name="Lawrence Berkeley National Laboratory"/>
            <person name="Hensen N."/>
            <person name="Bonometti L."/>
            <person name="Westerberg I."/>
            <person name="Brannstrom I.O."/>
            <person name="Guillou S."/>
            <person name="Cros-Aarteil S."/>
            <person name="Calhoun S."/>
            <person name="Haridas S."/>
            <person name="Kuo A."/>
            <person name="Mondo S."/>
            <person name="Pangilinan J."/>
            <person name="Riley R."/>
            <person name="Labutti K."/>
            <person name="Andreopoulos B."/>
            <person name="Lipzen A."/>
            <person name="Chen C."/>
            <person name="Yanf M."/>
            <person name="Daum C."/>
            <person name="Ng V."/>
            <person name="Clum A."/>
            <person name="Steindorff A."/>
            <person name="Ohm R."/>
            <person name="Martin F."/>
            <person name="Silar P."/>
            <person name="Natvig D."/>
            <person name="Lalanne C."/>
            <person name="Gautier V."/>
            <person name="Ament-Velasquez S.L."/>
            <person name="Kruys A."/>
            <person name="Hutchinson M.I."/>
            <person name="Powell A.J."/>
            <person name="Barry K."/>
            <person name="Miller A.N."/>
            <person name="Grigoriev I.V."/>
            <person name="Debuchy R."/>
            <person name="Gladieux P."/>
            <person name="Thoren M.H."/>
            <person name="Johannesson H."/>
        </authorList>
    </citation>
    <scope>NUCLEOTIDE SEQUENCE</scope>
    <source>
        <strain evidence="3">CBS 606.72</strain>
    </source>
</reference>
<dbReference type="PROSITE" id="PS51257">
    <property type="entry name" value="PROKAR_LIPOPROTEIN"/>
    <property type="match status" value="1"/>
</dbReference>
<feature type="region of interest" description="Disordered" evidence="1">
    <location>
        <begin position="335"/>
        <end position="395"/>
    </location>
</feature>
<comment type="caution">
    <text evidence="3">The sequence shown here is derived from an EMBL/GenBank/DDBJ whole genome shotgun (WGS) entry which is preliminary data.</text>
</comment>
<feature type="domain" description="C2H2-type" evidence="2">
    <location>
        <begin position="485"/>
        <end position="508"/>
    </location>
</feature>
<gene>
    <name evidence="3" type="ORF">B0T14DRAFT_150042</name>
</gene>
<dbReference type="AlphaFoldDB" id="A0AA39WVT9"/>
<feature type="region of interest" description="Disordered" evidence="1">
    <location>
        <begin position="723"/>
        <end position="759"/>
    </location>
</feature>
<feature type="compositionally biased region" description="Polar residues" evidence="1">
    <location>
        <begin position="245"/>
        <end position="256"/>
    </location>
</feature>
<evidence type="ECO:0000313" key="3">
    <source>
        <dbReference type="EMBL" id="KAK0622563.1"/>
    </source>
</evidence>
<feature type="compositionally biased region" description="Low complexity" evidence="1">
    <location>
        <begin position="336"/>
        <end position="368"/>
    </location>
</feature>
<feature type="compositionally biased region" description="Low complexity" evidence="1">
    <location>
        <begin position="218"/>
        <end position="229"/>
    </location>
</feature>
<sequence length="759" mass="82467">MPRGMCTFGSMCTIGLACPQVHLKSWTPAAQLTQTLRHPFPTQNLLSSSRNTTSSTSLPRHRQWTTAAMDSQIKRGRTTSSKDLTAAVAQNFPKKARVCSPAGSTSSDTYSDPPTLQSDLSEASRGHSSPRLSPRTPLIGTAEVFQDDWRIGTVGAWQQVPPNLELVKASDFSVRPEVSVTSKKCFKSTARLDVGIDCKGQVLLSSQAQDDGSGWAQSVSSTTNSSSASMPHNLRRTAGRMDDPSAQSRSGSETTQPQGGPSEELEEGEPDDDKELIDFLKRHMAPDAAHRFYRATKGKIVFDPRRPLESTGAAHSLSILEALCVDVKGFRVPVKSATSDSSGESSSRSGLNSGSGSSAPGARASGSGVPNQGDDSPTGGQVPEDGSNGAIGFIDTGFPVEPPAMRLLRCPHHAAFPELYRANDRTRQKYRTCEGPGYTKMQYLKEHIKNVHVTNVLRCHICQRTFHIEAELEHHTHHDDCPVRCPEQACGMQFPSKSQRTTHMAEQHPASNRDLAIDDLDEKKHASLKKCLQQYTSALKKGKAVGDRARDDWVAANTNGFMVGRLGAKINPLLELGQWYVVFTTLFPRVAVPDSPFYPPQDVALRNEFVIETVIYYYDCVLNATYGENGPLPIGPQEFRDISRNALHTALNVAAHTRLLPTAIGHLATSHNSEQALIPSQYVIFPVLDPLMGVVSGVQPQDSSIVGPVAGHVMPQYPLSTGDRPVNGFENGFPTNDYSNVLGQSQQPPQGDPGRWTAQ</sequence>